<dbReference type="Proteomes" id="UP000295021">
    <property type="component" value="Unassembled WGS sequence"/>
</dbReference>
<dbReference type="AlphaFoldDB" id="A0AAX2QDG4"/>
<dbReference type="EMBL" id="SMBI01000020">
    <property type="protein sequence ID" value="TCU15056.1"/>
    <property type="molecule type" value="Genomic_DNA"/>
</dbReference>
<sequence length="80" mass="9205">MFGSVPDFMITIDANFWMSASDAQARALMEHELSHCAQELDDFGAPKFRKRRIHPKPRTTPGSQKPKTAYFCAITMTRWQ</sequence>
<evidence type="ECO:0000259" key="1">
    <source>
        <dbReference type="Pfam" id="PF18894"/>
    </source>
</evidence>
<dbReference type="InterPro" id="IPR043998">
    <property type="entry name" value="Put_Metallopep"/>
</dbReference>
<organism evidence="2 3">
    <name type="scientific">Rhizobium laguerreae</name>
    <dbReference type="NCBI Taxonomy" id="1076926"/>
    <lineage>
        <taxon>Bacteria</taxon>
        <taxon>Pseudomonadati</taxon>
        <taxon>Pseudomonadota</taxon>
        <taxon>Alphaproteobacteria</taxon>
        <taxon>Hyphomicrobiales</taxon>
        <taxon>Rhizobiaceae</taxon>
        <taxon>Rhizobium/Agrobacterium group</taxon>
        <taxon>Rhizobium</taxon>
    </lineage>
</organism>
<gene>
    <name evidence="2" type="ORF">EV131_12070</name>
</gene>
<feature type="domain" description="Putative phage metallopeptidase" evidence="1">
    <location>
        <begin position="5"/>
        <end position="51"/>
    </location>
</feature>
<comment type="caution">
    <text evidence="2">The sequence shown here is derived from an EMBL/GenBank/DDBJ whole genome shotgun (WGS) entry which is preliminary data.</text>
</comment>
<name>A0AAX2QDG4_9HYPH</name>
<evidence type="ECO:0000313" key="2">
    <source>
        <dbReference type="EMBL" id="TCU15056.1"/>
    </source>
</evidence>
<proteinExistence type="predicted"/>
<protein>
    <recommendedName>
        <fullName evidence="1">Putative phage metallopeptidase domain-containing protein</fullName>
    </recommendedName>
</protein>
<evidence type="ECO:0000313" key="3">
    <source>
        <dbReference type="Proteomes" id="UP000295021"/>
    </source>
</evidence>
<accession>A0AAX2QDG4</accession>
<dbReference type="Pfam" id="PF18894">
    <property type="entry name" value="PhageMetallopep"/>
    <property type="match status" value="1"/>
</dbReference>
<reference evidence="2 3" key="1">
    <citation type="submission" date="2019-03" db="EMBL/GenBank/DDBJ databases">
        <title>Genomic Encyclopedia of Type Strains, Phase IV (KMG-V): Genome sequencing to study the core and pangenomes of soil and plant-associated prokaryotes.</title>
        <authorList>
            <person name="Whitman W."/>
        </authorList>
    </citation>
    <scope>NUCLEOTIDE SEQUENCE [LARGE SCALE GENOMIC DNA]</scope>
    <source>
        <strain evidence="2 3">FB403</strain>
    </source>
</reference>